<dbReference type="Proteomes" id="UP000007752">
    <property type="component" value="Chromosome 7"/>
</dbReference>
<sequence>MEILKQETASSRTTTALRPPRRPWPRPSWCPPPRCRRPLGGASRADLRRDNWTTARWSVVGGSPESTKAAVARRWWRERDEKCEEQEHCRRGGYGEEATPAEFVVVVVAEAVAEGARHSGTVEDFGHRDGGRSQI</sequence>
<organism evidence="2">
    <name type="scientific">Oryza sativa subsp. japonica</name>
    <name type="common">Rice</name>
    <dbReference type="NCBI Taxonomy" id="39947"/>
    <lineage>
        <taxon>Eukaryota</taxon>
        <taxon>Viridiplantae</taxon>
        <taxon>Streptophyta</taxon>
        <taxon>Embryophyta</taxon>
        <taxon>Tracheophyta</taxon>
        <taxon>Spermatophyta</taxon>
        <taxon>Magnoliopsida</taxon>
        <taxon>Liliopsida</taxon>
        <taxon>Poales</taxon>
        <taxon>Poaceae</taxon>
        <taxon>BOP clade</taxon>
        <taxon>Oryzoideae</taxon>
        <taxon>Oryzeae</taxon>
        <taxon>Oryzinae</taxon>
        <taxon>Oryza</taxon>
        <taxon>Oryza sativa</taxon>
    </lineage>
</organism>
<dbReference type="AlphaFoldDB" id="B9FWJ6"/>
<feature type="compositionally biased region" description="Polar residues" evidence="1">
    <location>
        <begin position="7"/>
        <end position="16"/>
    </location>
</feature>
<evidence type="ECO:0000313" key="2">
    <source>
        <dbReference type="EMBL" id="EEE66933.1"/>
    </source>
</evidence>
<reference evidence="2" key="1">
    <citation type="journal article" date="2005" name="PLoS Biol.">
        <title>The genomes of Oryza sativa: a history of duplications.</title>
        <authorList>
            <person name="Yu J."/>
            <person name="Wang J."/>
            <person name="Lin W."/>
            <person name="Li S."/>
            <person name="Li H."/>
            <person name="Zhou J."/>
            <person name="Ni P."/>
            <person name="Dong W."/>
            <person name="Hu S."/>
            <person name="Zeng C."/>
            <person name="Zhang J."/>
            <person name="Zhang Y."/>
            <person name="Li R."/>
            <person name="Xu Z."/>
            <person name="Li S."/>
            <person name="Li X."/>
            <person name="Zheng H."/>
            <person name="Cong L."/>
            <person name="Lin L."/>
            <person name="Yin J."/>
            <person name="Geng J."/>
            <person name="Li G."/>
            <person name="Shi J."/>
            <person name="Liu J."/>
            <person name="Lv H."/>
            <person name="Li J."/>
            <person name="Wang J."/>
            <person name="Deng Y."/>
            <person name="Ran L."/>
            <person name="Shi X."/>
            <person name="Wang X."/>
            <person name="Wu Q."/>
            <person name="Li C."/>
            <person name="Ren X."/>
            <person name="Wang J."/>
            <person name="Wang X."/>
            <person name="Li D."/>
            <person name="Liu D."/>
            <person name="Zhang X."/>
            <person name="Ji Z."/>
            <person name="Zhao W."/>
            <person name="Sun Y."/>
            <person name="Zhang Z."/>
            <person name="Bao J."/>
            <person name="Han Y."/>
            <person name="Dong L."/>
            <person name="Ji J."/>
            <person name="Chen P."/>
            <person name="Wu S."/>
            <person name="Liu J."/>
            <person name="Xiao Y."/>
            <person name="Bu D."/>
            <person name="Tan J."/>
            <person name="Yang L."/>
            <person name="Ye C."/>
            <person name="Zhang J."/>
            <person name="Xu J."/>
            <person name="Zhou Y."/>
            <person name="Yu Y."/>
            <person name="Zhang B."/>
            <person name="Zhuang S."/>
            <person name="Wei H."/>
            <person name="Liu B."/>
            <person name="Lei M."/>
            <person name="Yu H."/>
            <person name="Li Y."/>
            <person name="Xu H."/>
            <person name="Wei S."/>
            <person name="He X."/>
            <person name="Fang L."/>
            <person name="Zhang Z."/>
            <person name="Zhang Y."/>
            <person name="Huang X."/>
            <person name="Su Z."/>
            <person name="Tong W."/>
            <person name="Li J."/>
            <person name="Tong Z."/>
            <person name="Li S."/>
            <person name="Ye J."/>
            <person name="Wang L."/>
            <person name="Fang L."/>
            <person name="Lei T."/>
            <person name="Chen C."/>
            <person name="Chen H."/>
            <person name="Xu Z."/>
            <person name="Li H."/>
            <person name="Huang H."/>
            <person name="Zhang F."/>
            <person name="Xu H."/>
            <person name="Li N."/>
            <person name="Zhao C."/>
            <person name="Li S."/>
            <person name="Dong L."/>
            <person name="Huang Y."/>
            <person name="Li L."/>
            <person name="Xi Y."/>
            <person name="Qi Q."/>
            <person name="Li W."/>
            <person name="Zhang B."/>
            <person name="Hu W."/>
            <person name="Zhang Y."/>
            <person name="Tian X."/>
            <person name="Jiao Y."/>
            <person name="Liang X."/>
            <person name="Jin J."/>
            <person name="Gao L."/>
            <person name="Zheng W."/>
            <person name="Hao B."/>
            <person name="Liu S."/>
            <person name="Wang W."/>
            <person name="Yuan L."/>
            <person name="Cao M."/>
            <person name="McDermott J."/>
            <person name="Samudrala R."/>
            <person name="Wang J."/>
            <person name="Wong G.K."/>
            <person name="Yang H."/>
        </authorList>
    </citation>
    <scope>NUCLEOTIDE SEQUENCE [LARGE SCALE GENOMIC DNA]</scope>
</reference>
<proteinExistence type="predicted"/>
<gene>
    <name evidence="2" type="ORF">OsJ_23793</name>
</gene>
<accession>B9FWJ6</accession>
<protein>
    <submittedName>
        <fullName evidence="2">Uncharacterized protein</fullName>
    </submittedName>
</protein>
<name>B9FWJ6_ORYSJ</name>
<dbReference type="EMBL" id="CM000144">
    <property type="protein sequence ID" value="EEE66933.1"/>
    <property type="molecule type" value="Genomic_DNA"/>
</dbReference>
<reference evidence="2" key="2">
    <citation type="submission" date="2008-12" db="EMBL/GenBank/DDBJ databases">
        <title>Improved gene annotation of the rice (Oryza sativa) genomes.</title>
        <authorList>
            <person name="Wang J."/>
            <person name="Li R."/>
            <person name="Fan W."/>
            <person name="Huang Q."/>
            <person name="Zhang J."/>
            <person name="Zhou Y."/>
            <person name="Hu Y."/>
            <person name="Zi S."/>
            <person name="Li J."/>
            <person name="Ni P."/>
            <person name="Zheng H."/>
            <person name="Zhang Y."/>
            <person name="Zhao M."/>
            <person name="Hao Q."/>
            <person name="McDermott J."/>
            <person name="Samudrala R."/>
            <person name="Kristiansen K."/>
            <person name="Wong G.K.-S."/>
        </authorList>
    </citation>
    <scope>NUCLEOTIDE SEQUENCE</scope>
</reference>
<feature type="region of interest" description="Disordered" evidence="1">
    <location>
        <begin position="1"/>
        <end position="29"/>
    </location>
</feature>
<evidence type="ECO:0000256" key="1">
    <source>
        <dbReference type="SAM" id="MobiDB-lite"/>
    </source>
</evidence>